<geneLocation type="plasmid" evidence="2 3">
    <name>unnamed1</name>
</geneLocation>
<sequence length="58" mass="6534">MPMNDVYSELKSEKAQRQQRYAQNVAISRHGNVSAHSRGSSFGAVRRSNNALQRPLFS</sequence>
<name>A0AAN0NDE7_9VIBR</name>
<keyword evidence="3" id="KW-1185">Reference proteome</keyword>
<feature type="region of interest" description="Disordered" evidence="1">
    <location>
        <begin position="1"/>
        <end position="58"/>
    </location>
</feature>
<dbReference type="EMBL" id="CP135178">
    <property type="protein sequence ID" value="WZS88680.1"/>
    <property type="molecule type" value="Genomic_DNA"/>
</dbReference>
<evidence type="ECO:0000313" key="2">
    <source>
        <dbReference type="EMBL" id="WZS88680.1"/>
    </source>
</evidence>
<dbReference type="AlphaFoldDB" id="A0AAN0NDE7"/>
<protein>
    <submittedName>
        <fullName evidence="2">Uncharacterized protein</fullName>
    </submittedName>
</protein>
<evidence type="ECO:0000256" key="1">
    <source>
        <dbReference type="SAM" id="MobiDB-lite"/>
    </source>
</evidence>
<organism evidence="2 3">
    <name type="scientific">Vibrio cyclitrophicus ZF270</name>
    <dbReference type="NCBI Taxonomy" id="1136176"/>
    <lineage>
        <taxon>Bacteria</taxon>
        <taxon>Pseudomonadati</taxon>
        <taxon>Pseudomonadota</taxon>
        <taxon>Gammaproteobacteria</taxon>
        <taxon>Vibrionales</taxon>
        <taxon>Vibrionaceae</taxon>
        <taxon>Vibrio</taxon>
    </lineage>
</organism>
<dbReference type="RefSeq" id="WP_016800110.1">
    <property type="nucleotide sequence ID" value="NZ_AIDR02000024.1"/>
</dbReference>
<proteinExistence type="predicted"/>
<dbReference type="Proteomes" id="UP001441914">
    <property type="component" value="Plasmid unnamed1"/>
</dbReference>
<accession>A0AAN0NDE7</accession>
<gene>
    <name evidence="2" type="ORF">QYQ95_23090</name>
</gene>
<reference evidence="2 3" key="1">
    <citation type="journal article" date="2024" name="Elife">
        <title>Polysaccharide breakdown products drive degradation-dispersal cycles of foraging bacteria through changes in metabolism and motility.</title>
        <authorList>
            <person name="Stubbusch A.K."/>
            <person name="Keegstra J.M."/>
            <person name="Schwartzman J."/>
            <person name="Pontrelli S."/>
            <person name="Clerc E.E."/>
            <person name="Stocker R."/>
            <person name="Magnabosco C."/>
            <person name="Schubert O.T."/>
            <person name="Ackermann M."/>
            <person name="D'Souza G.G."/>
        </authorList>
    </citation>
    <scope>NUCLEOTIDE SEQUENCE [LARGE SCALE GENOMIC DNA]</scope>
    <source>
        <strain evidence="2 3">ZF270</strain>
        <plasmid evidence="2 3">unnamed1</plasmid>
    </source>
</reference>
<keyword evidence="2" id="KW-0614">Plasmid</keyword>
<evidence type="ECO:0000313" key="3">
    <source>
        <dbReference type="Proteomes" id="UP001441914"/>
    </source>
</evidence>